<name>A0A2J6SQ32_9HELO</name>
<proteinExistence type="predicted"/>
<evidence type="ECO:0000313" key="3">
    <source>
        <dbReference type="EMBL" id="PMD52869.1"/>
    </source>
</evidence>
<dbReference type="GO" id="GO:0050660">
    <property type="term" value="F:flavin adenine dinucleotide binding"/>
    <property type="evidence" value="ECO:0007669"/>
    <property type="project" value="InterPro"/>
</dbReference>
<evidence type="ECO:0000259" key="2">
    <source>
        <dbReference type="Pfam" id="PF01565"/>
    </source>
</evidence>
<evidence type="ECO:0000313" key="4">
    <source>
        <dbReference type="Proteomes" id="UP000235371"/>
    </source>
</evidence>
<keyword evidence="1" id="KW-1133">Transmembrane helix</keyword>
<dbReference type="SUPFAM" id="SSF56176">
    <property type="entry name" value="FAD-binding/transporter-associated domain-like"/>
    <property type="match status" value="1"/>
</dbReference>
<dbReference type="InParanoid" id="A0A2J6SQ32"/>
<feature type="transmembrane region" description="Helical" evidence="1">
    <location>
        <begin position="98"/>
        <end position="122"/>
    </location>
</feature>
<dbReference type="Gene3D" id="3.30.465.10">
    <property type="match status" value="1"/>
</dbReference>
<evidence type="ECO:0000256" key="1">
    <source>
        <dbReference type="SAM" id="Phobius"/>
    </source>
</evidence>
<dbReference type="InterPro" id="IPR036318">
    <property type="entry name" value="FAD-bd_PCMH-like_sf"/>
</dbReference>
<accession>A0A2J6SQ32</accession>
<organism evidence="3 4">
    <name type="scientific">Hyaloscypha bicolor E</name>
    <dbReference type="NCBI Taxonomy" id="1095630"/>
    <lineage>
        <taxon>Eukaryota</taxon>
        <taxon>Fungi</taxon>
        <taxon>Dikarya</taxon>
        <taxon>Ascomycota</taxon>
        <taxon>Pezizomycotina</taxon>
        <taxon>Leotiomycetes</taxon>
        <taxon>Helotiales</taxon>
        <taxon>Hyaloscyphaceae</taxon>
        <taxon>Hyaloscypha</taxon>
        <taxon>Hyaloscypha bicolor</taxon>
    </lineage>
</organism>
<dbReference type="Proteomes" id="UP000235371">
    <property type="component" value="Unassembled WGS sequence"/>
</dbReference>
<feature type="transmembrane region" description="Helical" evidence="1">
    <location>
        <begin position="70"/>
        <end position="92"/>
    </location>
</feature>
<dbReference type="InterPro" id="IPR016169">
    <property type="entry name" value="FAD-bd_PCMH_sub2"/>
</dbReference>
<protein>
    <recommendedName>
        <fullName evidence="2">FAD linked oxidase N-terminal domain-containing protein</fullName>
    </recommendedName>
</protein>
<sequence>MVKIHANDECNSPFSVVGIMHWPGVSNIQDGVTVDLGHMNGIQVHTQGEDKVAKLGPGARWGYVYRALQILNLVFLEVLWIGLALATFYFEVSENPNILLTLMSLGVVAIVSCLTDGCWLWYRRNAILPFSNGLCM</sequence>
<dbReference type="InterPro" id="IPR006094">
    <property type="entry name" value="Oxid_FAD_bind_N"/>
</dbReference>
<dbReference type="Pfam" id="PF01565">
    <property type="entry name" value="FAD_binding_4"/>
    <property type="match status" value="1"/>
</dbReference>
<dbReference type="RefSeq" id="XP_024729773.1">
    <property type="nucleotide sequence ID" value="XM_024870937.1"/>
</dbReference>
<gene>
    <name evidence="3" type="ORF">K444DRAFT_193039</name>
</gene>
<dbReference type="OrthoDB" id="2151789at2759"/>
<keyword evidence="4" id="KW-1185">Reference proteome</keyword>
<keyword evidence="1" id="KW-0472">Membrane</keyword>
<dbReference type="EMBL" id="KZ613895">
    <property type="protein sequence ID" value="PMD52869.1"/>
    <property type="molecule type" value="Genomic_DNA"/>
</dbReference>
<dbReference type="GeneID" id="36579019"/>
<keyword evidence="1" id="KW-0812">Transmembrane</keyword>
<reference evidence="3 4" key="1">
    <citation type="submission" date="2016-04" db="EMBL/GenBank/DDBJ databases">
        <title>A degradative enzymes factory behind the ericoid mycorrhizal symbiosis.</title>
        <authorList>
            <consortium name="DOE Joint Genome Institute"/>
            <person name="Martino E."/>
            <person name="Morin E."/>
            <person name="Grelet G."/>
            <person name="Kuo A."/>
            <person name="Kohler A."/>
            <person name="Daghino S."/>
            <person name="Barry K."/>
            <person name="Choi C."/>
            <person name="Cichocki N."/>
            <person name="Clum A."/>
            <person name="Copeland A."/>
            <person name="Hainaut M."/>
            <person name="Haridas S."/>
            <person name="Labutti K."/>
            <person name="Lindquist E."/>
            <person name="Lipzen A."/>
            <person name="Khouja H.-R."/>
            <person name="Murat C."/>
            <person name="Ohm R."/>
            <person name="Olson A."/>
            <person name="Spatafora J."/>
            <person name="Veneault-Fourrey C."/>
            <person name="Henrissat B."/>
            <person name="Grigoriev I."/>
            <person name="Martin F."/>
            <person name="Perotto S."/>
        </authorList>
    </citation>
    <scope>NUCLEOTIDE SEQUENCE [LARGE SCALE GENOMIC DNA]</scope>
    <source>
        <strain evidence="3 4">E</strain>
    </source>
</reference>
<feature type="domain" description="FAD linked oxidase N-terminal" evidence="2">
    <location>
        <begin position="11"/>
        <end position="74"/>
    </location>
</feature>
<dbReference type="AlphaFoldDB" id="A0A2J6SQ32"/>